<sequence length="115" mass="12619">MGVTAATSSLTHPLYPSTSESDRTVIWGLSTTFRTGGLHALEPGAILQEVAALHIRITRPSSVGGTTYRAISVSEQLAGLRRLLYGWESRETDTGKWFRRAAEVWLPLSTQDLFS</sequence>
<dbReference type="GeneID" id="66073256"/>
<keyword evidence="2" id="KW-1185">Reference proteome</keyword>
<dbReference type="AlphaFoldDB" id="A0A9P7UY08"/>
<name>A0A9P7UY08_9AGAR</name>
<proteinExistence type="predicted"/>
<dbReference type="EMBL" id="CM032182">
    <property type="protein sequence ID" value="KAG7096769.1"/>
    <property type="molecule type" value="Genomic_DNA"/>
</dbReference>
<organism evidence="1 2">
    <name type="scientific">Marasmius oreades</name>
    <name type="common">fairy-ring Marasmius</name>
    <dbReference type="NCBI Taxonomy" id="181124"/>
    <lineage>
        <taxon>Eukaryota</taxon>
        <taxon>Fungi</taxon>
        <taxon>Dikarya</taxon>
        <taxon>Basidiomycota</taxon>
        <taxon>Agaricomycotina</taxon>
        <taxon>Agaricomycetes</taxon>
        <taxon>Agaricomycetidae</taxon>
        <taxon>Agaricales</taxon>
        <taxon>Marasmiineae</taxon>
        <taxon>Marasmiaceae</taxon>
        <taxon>Marasmius</taxon>
    </lineage>
</organism>
<dbReference type="RefSeq" id="XP_043013239.1">
    <property type="nucleotide sequence ID" value="XM_043148639.1"/>
</dbReference>
<comment type="caution">
    <text evidence="1">The sequence shown here is derived from an EMBL/GenBank/DDBJ whole genome shotgun (WGS) entry which is preliminary data.</text>
</comment>
<reference evidence="1" key="1">
    <citation type="journal article" date="2021" name="Genome Biol. Evol.">
        <title>The assembled and annotated genome of the fairy-ring fungus Marasmius oreades.</title>
        <authorList>
            <person name="Hiltunen M."/>
            <person name="Ament-Velasquez S.L."/>
            <person name="Johannesson H."/>
        </authorList>
    </citation>
    <scope>NUCLEOTIDE SEQUENCE</scope>
    <source>
        <strain evidence="1">03SP1</strain>
    </source>
</reference>
<dbReference type="OrthoDB" id="3060712at2759"/>
<evidence type="ECO:0000313" key="2">
    <source>
        <dbReference type="Proteomes" id="UP001049176"/>
    </source>
</evidence>
<evidence type="ECO:0000313" key="1">
    <source>
        <dbReference type="EMBL" id="KAG7096769.1"/>
    </source>
</evidence>
<dbReference type="Proteomes" id="UP001049176">
    <property type="component" value="Chromosome 2"/>
</dbReference>
<protein>
    <submittedName>
        <fullName evidence="1">Uncharacterized protein</fullName>
    </submittedName>
</protein>
<gene>
    <name evidence="1" type="ORF">E1B28_004180</name>
</gene>
<dbReference type="KEGG" id="more:E1B28_004180"/>
<accession>A0A9P7UY08</accession>